<name>A0A2S0UM61_9RHOB</name>
<organism evidence="1 2">
    <name type="scientific">Paragemmobacter aquarius</name>
    <dbReference type="NCBI Taxonomy" id="2169400"/>
    <lineage>
        <taxon>Bacteria</taxon>
        <taxon>Pseudomonadati</taxon>
        <taxon>Pseudomonadota</taxon>
        <taxon>Alphaproteobacteria</taxon>
        <taxon>Rhodobacterales</taxon>
        <taxon>Paracoccaceae</taxon>
        <taxon>Paragemmobacter</taxon>
    </lineage>
</organism>
<dbReference type="InterPro" id="IPR038666">
    <property type="entry name" value="SSP1_head-tail_sf"/>
</dbReference>
<dbReference type="RefSeq" id="WP_108435705.1">
    <property type="nucleotide sequence ID" value="NZ_CP028918.1"/>
</dbReference>
<evidence type="ECO:0000313" key="1">
    <source>
        <dbReference type="EMBL" id="AWB48886.1"/>
    </source>
</evidence>
<dbReference type="EMBL" id="CP028918">
    <property type="protein sequence ID" value="AWB48886.1"/>
    <property type="molecule type" value="Genomic_DNA"/>
</dbReference>
<dbReference type="KEGG" id="geh:HYN69_10580"/>
<keyword evidence="2" id="KW-1185">Reference proteome</keyword>
<sequence>MRAGKMVHPLAVLRWQPSGVDANGTQQGTWPTLATLRAELVQEGQEAGAGQTGLTQEAGLTVRVRAAVDITAADRVTFRGKTYSVDRVEVIGRRRGLELVLSDQLDGGT</sequence>
<evidence type="ECO:0000313" key="2">
    <source>
        <dbReference type="Proteomes" id="UP000244496"/>
    </source>
</evidence>
<dbReference type="AlphaFoldDB" id="A0A2S0UM61"/>
<dbReference type="OrthoDB" id="7478737at2"/>
<dbReference type="InterPro" id="IPR008767">
    <property type="entry name" value="Phage_SPP1_head-tail_adaptor"/>
</dbReference>
<protein>
    <submittedName>
        <fullName evidence="1">Head-tail adaptor protein</fullName>
    </submittedName>
</protein>
<accession>A0A2S0UM61</accession>
<dbReference type="Proteomes" id="UP000244496">
    <property type="component" value="Chromosome"/>
</dbReference>
<dbReference type="Pfam" id="PF05521">
    <property type="entry name" value="Phage_HCP"/>
    <property type="match status" value="1"/>
</dbReference>
<proteinExistence type="predicted"/>
<gene>
    <name evidence="1" type="ORF">HYN69_10580</name>
</gene>
<reference evidence="1 2" key="1">
    <citation type="submission" date="2018-04" db="EMBL/GenBank/DDBJ databases">
        <title>Genome sequencing of Gemmobacter.</title>
        <authorList>
            <person name="Yi H."/>
            <person name="Baek M.-G."/>
        </authorList>
    </citation>
    <scope>NUCLEOTIDE SEQUENCE [LARGE SCALE GENOMIC DNA]</scope>
    <source>
        <strain evidence="1 2">HYN0069</strain>
    </source>
</reference>
<dbReference type="Gene3D" id="2.40.10.270">
    <property type="entry name" value="Bacteriophage SPP1 head-tail adaptor protein"/>
    <property type="match status" value="1"/>
</dbReference>